<evidence type="ECO:0000313" key="7">
    <source>
        <dbReference type="EMBL" id="MBB3040393.1"/>
    </source>
</evidence>
<evidence type="ECO:0000256" key="3">
    <source>
        <dbReference type="ARBA" id="ARBA00023082"/>
    </source>
</evidence>
<evidence type="ECO:0000259" key="6">
    <source>
        <dbReference type="SMART" id="SM00421"/>
    </source>
</evidence>
<keyword evidence="8" id="KW-1185">Reference proteome</keyword>
<dbReference type="NCBIfam" id="TIGR02983">
    <property type="entry name" value="SigE-fam_strep"/>
    <property type="match status" value="1"/>
</dbReference>
<dbReference type="Proteomes" id="UP000589626">
    <property type="component" value="Unassembled WGS sequence"/>
</dbReference>
<dbReference type="SUPFAM" id="SSF88946">
    <property type="entry name" value="Sigma2 domain of RNA polymerase sigma factors"/>
    <property type="match status" value="1"/>
</dbReference>
<dbReference type="Pfam" id="PF08281">
    <property type="entry name" value="Sigma70_r4_2"/>
    <property type="match status" value="1"/>
</dbReference>
<evidence type="ECO:0000256" key="4">
    <source>
        <dbReference type="ARBA" id="ARBA00023125"/>
    </source>
</evidence>
<evidence type="ECO:0000256" key="1">
    <source>
        <dbReference type="ARBA" id="ARBA00010641"/>
    </source>
</evidence>
<dbReference type="SMART" id="SM00421">
    <property type="entry name" value="HTH_LUXR"/>
    <property type="match status" value="1"/>
</dbReference>
<dbReference type="GO" id="GO:0006352">
    <property type="term" value="P:DNA-templated transcription initiation"/>
    <property type="evidence" value="ECO:0007669"/>
    <property type="project" value="InterPro"/>
</dbReference>
<dbReference type="PANTHER" id="PTHR43133">
    <property type="entry name" value="RNA POLYMERASE ECF-TYPE SIGMA FACTO"/>
    <property type="match status" value="1"/>
</dbReference>
<comment type="similarity">
    <text evidence="1">Belongs to the sigma-70 factor family. ECF subfamily.</text>
</comment>
<dbReference type="InterPro" id="IPR014284">
    <property type="entry name" value="RNA_pol_sigma-70_dom"/>
</dbReference>
<dbReference type="Gene3D" id="1.10.1740.10">
    <property type="match status" value="1"/>
</dbReference>
<dbReference type="GO" id="GO:0003677">
    <property type="term" value="F:DNA binding"/>
    <property type="evidence" value="ECO:0007669"/>
    <property type="project" value="UniProtKB-KW"/>
</dbReference>
<dbReference type="InterPro" id="IPR036388">
    <property type="entry name" value="WH-like_DNA-bd_sf"/>
</dbReference>
<dbReference type="InterPro" id="IPR007627">
    <property type="entry name" value="RNA_pol_sigma70_r2"/>
</dbReference>
<evidence type="ECO:0000313" key="8">
    <source>
        <dbReference type="Proteomes" id="UP000589626"/>
    </source>
</evidence>
<keyword evidence="5" id="KW-0804">Transcription</keyword>
<keyword evidence="3" id="KW-0731">Sigma factor</keyword>
<name>A0A7W4VRZ0_9ACTN</name>
<reference evidence="7 8" key="1">
    <citation type="submission" date="2020-08" db="EMBL/GenBank/DDBJ databases">
        <title>Sequencing the genomes of 1000 actinobacteria strains.</title>
        <authorList>
            <person name="Klenk H.-P."/>
        </authorList>
    </citation>
    <scope>NUCLEOTIDE SEQUENCE [LARGE SCALE GENOMIC DNA]</scope>
    <source>
        <strain evidence="7 8">DSM 105498</strain>
    </source>
</reference>
<accession>A0A7W4VRZ0</accession>
<sequence>MTAEQEFDEFAVAAWPRLRRSAYLLTGDHHLAEDLAQTALARTYASWRRVRRADALAYARKVLVNANIDRIRRRRATELGGVAADVALATRAESGRGSAEIATDRDEIVRLLAGLTERERRVVVLRHYFDLSEAEVAGELGIAPGTVKSALSRALRKLRVAAADDETTFVRQGLR</sequence>
<evidence type="ECO:0000256" key="5">
    <source>
        <dbReference type="ARBA" id="ARBA00023163"/>
    </source>
</evidence>
<dbReference type="NCBIfam" id="TIGR02937">
    <property type="entry name" value="sigma70-ECF"/>
    <property type="match status" value="1"/>
</dbReference>
<comment type="caution">
    <text evidence="7">The sequence shown here is derived from an EMBL/GenBank/DDBJ whole genome shotgun (WGS) entry which is preliminary data.</text>
</comment>
<dbReference type="RefSeq" id="WP_183590430.1">
    <property type="nucleotide sequence ID" value="NZ_JACHWR010000001.1"/>
</dbReference>
<protein>
    <submittedName>
        <fullName evidence="7">RNA polymerase sigma-70 factor (Sigma-E family)</fullName>
    </submittedName>
</protein>
<gene>
    <name evidence="7" type="ORF">FHU40_000194</name>
</gene>
<dbReference type="AlphaFoldDB" id="A0A7W4VRZ0"/>
<dbReference type="InterPro" id="IPR013325">
    <property type="entry name" value="RNA_pol_sigma_r2"/>
</dbReference>
<dbReference type="CDD" id="cd06171">
    <property type="entry name" value="Sigma70_r4"/>
    <property type="match status" value="1"/>
</dbReference>
<feature type="domain" description="HTH luxR-type" evidence="6">
    <location>
        <begin position="112"/>
        <end position="170"/>
    </location>
</feature>
<dbReference type="InterPro" id="IPR000792">
    <property type="entry name" value="Tscrpt_reg_LuxR_C"/>
</dbReference>
<keyword evidence="2" id="KW-0805">Transcription regulation</keyword>
<dbReference type="InterPro" id="IPR039425">
    <property type="entry name" value="RNA_pol_sigma-70-like"/>
</dbReference>
<dbReference type="SUPFAM" id="SSF88659">
    <property type="entry name" value="Sigma3 and sigma4 domains of RNA polymerase sigma factors"/>
    <property type="match status" value="1"/>
</dbReference>
<dbReference type="PANTHER" id="PTHR43133:SF50">
    <property type="entry name" value="ECF RNA POLYMERASE SIGMA FACTOR SIGM"/>
    <property type="match status" value="1"/>
</dbReference>
<proteinExistence type="inferred from homology"/>
<dbReference type="InterPro" id="IPR014325">
    <property type="entry name" value="RNA_pol_sigma-E_actinobac"/>
</dbReference>
<dbReference type="EMBL" id="JACHWR010000001">
    <property type="protein sequence ID" value="MBB3040393.1"/>
    <property type="molecule type" value="Genomic_DNA"/>
</dbReference>
<dbReference type="InterPro" id="IPR013249">
    <property type="entry name" value="RNA_pol_sigma70_r4_t2"/>
</dbReference>
<dbReference type="InterPro" id="IPR013324">
    <property type="entry name" value="RNA_pol_sigma_r3/r4-like"/>
</dbReference>
<dbReference type="GO" id="GO:0016987">
    <property type="term" value="F:sigma factor activity"/>
    <property type="evidence" value="ECO:0007669"/>
    <property type="project" value="UniProtKB-KW"/>
</dbReference>
<organism evidence="7 8">
    <name type="scientific">Nocardioides soli</name>
    <dbReference type="NCBI Taxonomy" id="1036020"/>
    <lineage>
        <taxon>Bacteria</taxon>
        <taxon>Bacillati</taxon>
        <taxon>Actinomycetota</taxon>
        <taxon>Actinomycetes</taxon>
        <taxon>Propionibacteriales</taxon>
        <taxon>Nocardioidaceae</taxon>
        <taxon>Nocardioides</taxon>
    </lineage>
</organism>
<dbReference type="Pfam" id="PF04542">
    <property type="entry name" value="Sigma70_r2"/>
    <property type="match status" value="1"/>
</dbReference>
<keyword evidence="4" id="KW-0238">DNA-binding</keyword>
<evidence type="ECO:0000256" key="2">
    <source>
        <dbReference type="ARBA" id="ARBA00023015"/>
    </source>
</evidence>
<dbReference type="Gene3D" id="1.10.10.10">
    <property type="entry name" value="Winged helix-like DNA-binding domain superfamily/Winged helix DNA-binding domain"/>
    <property type="match status" value="1"/>
</dbReference>